<sequence>MATAITVHKLDEGTNSDEISHEYLGERTEDDAEMAGELVANSISDKGWITALSVAVFDQKADDVADQCEDNLPLNEFQSDLDAYFSALIPQSRPLQHGASSKSAKSFGISMSSKKSRRAAPTLEKDGLRALLPLPWRFASRPEHKGQGFTSRTHKYLPFPVARYLEGNMPHVFQKAYEPNKVDVGSVLPPLAGFSPLPRSEEWMAVFLRTRPMWVIPVDGILPWADASSGEMRLDETCVDYNILHPVEDQHDKIVWNPELLRGFWDFLLTHRDKGTVGPLSFAYAVAGWYKKEGLDLPDCIMVRCNAEVALRVRSLLSTYYIEYTPTEVHPDDGCDDCKRSIGATAKGRLLDLRNVVAPLRRPRMVLLAEDHTPLLMA</sequence>
<dbReference type="OrthoDB" id="3143319at2759"/>
<accession>G4TMU8</accession>
<evidence type="ECO:0000313" key="1">
    <source>
        <dbReference type="EMBL" id="CCA72647.1"/>
    </source>
</evidence>
<reference evidence="1 2" key="1">
    <citation type="journal article" date="2011" name="PLoS Pathog.">
        <title>Endophytic Life Strategies Decoded by Genome and Transcriptome Analyses of the Mutualistic Root Symbiont Piriformospora indica.</title>
        <authorList>
            <person name="Zuccaro A."/>
            <person name="Lahrmann U."/>
            <person name="Guldener U."/>
            <person name="Langen G."/>
            <person name="Pfiffi S."/>
            <person name="Biedenkopf D."/>
            <person name="Wong P."/>
            <person name="Samans B."/>
            <person name="Grimm C."/>
            <person name="Basiewicz M."/>
            <person name="Murat C."/>
            <person name="Martin F."/>
            <person name="Kogel K.H."/>
        </authorList>
    </citation>
    <scope>NUCLEOTIDE SEQUENCE [LARGE SCALE GENOMIC DNA]</scope>
    <source>
        <strain evidence="1 2">DSM 11827</strain>
    </source>
</reference>
<keyword evidence="2" id="KW-1185">Reference proteome</keyword>
<dbReference type="Proteomes" id="UP000007148">
    <property type="component" value="Unassembled WGS sequence"/>
</dbReference>
<gene>
    <name evidence="1" type="ORF">PIIN_06584</name>
</gene>
<protein>
    <submittedName>
        <fullName evidence="1">Uncharacterized protein</fullName>
    </submittedName>
</protein>
<dbReference type="HOGENOM" id="CLU_731810_0_0_1"/>
<organism evidence="1 2">
    <name type="scientific">Serendipita indica (strain DSM 11827)</name>
    <name type="common">Root endophyte fungus</name>
    <name type="synonym">Piriformospora indica</name>
    <dbReference type="NCBI Taxonomy" id="1109443"/>
    <lineage>
        <taxon>Eukaryota</taxon>
        <taxon>Fungi</taxon>
        <taxon>Dikarya</taxon>
        <taxon>Basidiomycota</taxon>
        <taxon>Agaricomycotina</taxon>
        <taxon>Agaricomycetes</taxon>
        <taxon>Sebacinales</taxon>
        <taxon>Serendipitaceae</taxon>
        <taxon>Serendipita</taxon>
    </lineage>
</organism>
<evidence type="ECO:0000313" key="2">
    <source>
        <dbReference type="Proteomes" id="UP000007148"/>
    </source>
</evidence>
<dbReference type="AlphaFoldDB" id="G4TMU8"/>
<comment type="caution">
    <text evidence="1">The sequence shown here is derived from an EMBL/GenBank/DDBJ whole genome shotgun (WGS) entry which is preliminary data.</text>
</comment>
<proteinExistence type="predicted"/>
<dbReference type="InParanoid" id="G4TMU8"/>
<name>G4TMU8_SERID</name>
<dbReference type="EMBL" id="CAFZ01000175">
    <property type="protein sequence ID" value="CCA72647.1"/>
    <property type="molecule type" value="Genomic_DNA"/>
</dbReference>
<dbReference type="STRING" id="1109443.G4TMU8"/>